<keyword evidence="2" id="KW-0472">Membrane</keyword>
<name>A0A554SPT8_9ACTN</name>
<evidence type="ECO:0000256" key="1">
    <source>
        <dbReference type="SAM" id="MobiDB-lite"/>
    </source>
</evidence>
<dbReference type="Pfam" id="PF18915">
    <property type="entry name" value="DUF5667"/>
    <property type="match status" value="1"/>
</dbReference>
<keyword evidence="2" id="KW-0812">Transmembrane</keyword>
<keyword evidence="5" id="KW-1185">Reference proteome</keyword>
<dbReference type="EMBL" id="VLNT01000001">
    <property type="protein sequence ID" value="TSD68354.1"/>
    <property type="molecule type" value="Genomic_DNA"/>
</dbReference>
<keyword evidence="2" id="KW-1133">Transmembrane helix</keyword>
<evidence type="ECO:0000313" key="4">
    <source>
        <dbReference type="EMBL" id="TSD68354.1"/>
    </source>
</evidence>
<dbReference type="Proteomes" id="UP000316988">
    <property type="component" value="Unassembled WGS sequence"/>
</dbReference>
<feature type="region of interest" description="Disordered" evidence="1">
    <location>
        <begin position="272"/>
        <end position="340"/>
    </location>
</feature>
<evidence type="ECO:0000313" key="5">
    <source>
        <dbReference type="Proteomes" id="UP000316988"/>
    </source>
</evidence>
<evidence type="ECO:0000256" key="2">
    <source>
        <dbReference type="SAM" id="Phobius"/>
    </source>
</evidence>
<proteinExistence type="predicted"/>
<reference evidence="4 5" key="1">
    <citation type="submission" date="2019-07" db="EMBL/GenBank/DDBJ databases">
        <authorList>
            <person name="Zhao L.H."/>
        </authorList>
    </citation>
    <scope>NUCLEOTIDE SEQUENCE [LARGE SCALE GENOMIC DNA]</scope>
    <source>
        <strain evidence="4 5">Co35</strain>
    </source>
</reference>
<dbReference type="InterPro" id="IPR043725">
    <property type="entry name" value="DUF5667"/>
</dbReference>
<sequence length="372" mass="38589">MFLRHRRAAQAFADAWGSRRRPDDAEVSALVALARRVEVSATADPDPVFRDGLREQLLASAGQTMVAGPPRRVFEPQPLSPGRRRARWAGAVVAATLALVGSVSASASAVPGDILYPVKMGTERVERTFAGDDQSLGRLYLTQAGTRLGEAEVLGQQSNTNARTRVSSALDAFSDSAERGSALLLGTAGRQVDPADADYVAAFAEDSTVRINALLERLAPADRGSAERAVRTLADLGVDIGTACPECTGDTERVAESVDDLLSDVQRTLVEGGPAAGTEDGGEPGRQSDATGEPGTTTRGGSPSGGDTGSSEQPRPRTTAPPIESLPIIALPEAKPPSSVGDVLSPVVGAVLGDDRQEGLVPSVLGVLGLRR</sequence>
<evidence type="ECO:0000259" key="3">
    <source>
        <dbReference type="Pfam" id="PF18915"/>
    </source>
</evidence>
<dbReference type="RefSeq" id="WP_143911301.1">
    <property type="nucleotide sequence ID" value="NZ_VLNT01000001.1"/>
</dbReference>
<feature type="domain" description="DUF5667" evidence="3">
    <location>
        <begin position="109"/>
        <end position="209"/>
    </location>
</feature>
<protein>
    <recommendedName>
        <fullName evidence="3">DUF5667 domain-containing protein</fullName>
    </recommendedName>
</protein>
<dbReference type="OrthoDB" id="3743756at2"/>
<organism evidence="4 5">
    <name type="scientific">Aeromicrobium piscarium</name>
    <dbReference type="NCBI Taxonomy" id="2590901"/>
    <lineage>
        <taxon>Bacteria</taxon>
        <taxon>Bacillati</taxon>
        <taxon>Actinomycetota</taxon>
        <taxon>Actinomycetes</taxon>
        <taxon>Propionibacteriales</taxon>
        <taxon>Nocardioidaceae</taxon>
        <taxon>Aeromicrobium</taxon>
    </lineage>
</organism>
<dbReference type="AlphaFoldDB" id="A0A554SPT8"/>
<accession>A0A554SPT8</accession>
<gene>
    <name evidence="4" type="ORF">FNM00_01805</name>
</gene>
<feature type="compositionally biased region" description="Low complexity" evidence="1">
    <location>
        <begin position="291"/>
        <end position="301"/>
    </location>
</feature>
<feature type="transmembrane region" description="Helical" evidence="2">
    <location>
        <begin position="88"/>
        <end position="110"/>
    </location>
</feature>
<comment type="caution">
    <text evidence="4">The sequence shown here is derived from an EMBL/GenBank/DDBJ whole genome shotgun (WGS) entry which is preliminary data.</text>
</comment>